<gene>
    <name evidence="7" type="ORF">UABAM_04695</name>
</gene>
<dbReference type="KEGG" id="uam:UABAM_04695"/>
<keyword evidence="1" id="KW-0677">Repeat</keyword>
<dbReference type="EMBL" id="AP019860">
    <property type="protein sequence ID" value="BBM86309.1"/>
    <property type="molecule type" value="Genomic_DNA"/>
</dbReference>
<feature type="repeat" description="TPR" evidence="3">
    <location>
        <begin position="606"/>
        <end position="639"/>
    </location>
</feature>
<name>A0A5S9IQP3_UABAM</name>
<dbReference type="PROSITE" id="PS50005">
    <property type="entry name" value="TPR"/>
    <property type="match status" value="2"/>
</dbReference>
<dbReference type="InterPro" id="IPR024983">
    <property type="entry name" value="CHAT_dom"/>
</dbReference>
<feature type="transmembrane region" description="Helical" evidence="5">
    <location>
        <begin position="66"/>
        <end position="87"/>
    </location>
</feature>
<proteinExistence type="predicted"/>
<feature type="transmembrane region" description="Helical" evidence="5">
    <location>
        <begin position="6"/>
        <end position="22"/>
    </location>
</feature>
<evidence type="ECO:0000256" key="4">
    <source>
        <dbReference type="SAM" id="Coils"/>
    </source>
</evidence>
<feature type="domain" description="CHAT" evidence="6">
    <location>
        <begin position="1094"/>
        <end position="1441"/>
    </location>
</feature>
<dbReference type="Proteomes" id="UP000326354">
    <property type="component" value="Chromosome"/>
</dbReference>
<dbReference type="Pfam" id="PF13181">
    <property type="entry name" value="TPR_8"/>
    <property type="match status" value="1"/>
</dbReference>
<feature type="transmembrane region" description="Helical" evidence="5">
    <location>
        <begin position="99"/>
        <end position="121"/>
    </location>
</feature>
<dbReference type="Gene3D" id="1.25.40.10">
    <property type="entry name" value="Tetratricopeptide repeat domain"/>
    <property type="match status" value="4"/>
</dbReference>
<keyword evidence="5" id="KW-1133">Transmembrane helix</keyword>
<evidence type="ECO:0000256" key="1">
    <source>
        <dbReference type="ARBA" id="ARBA00022737"/>
    </source>
</evidence>
<dbReference type="InterPro" id="IPR011990">
    <property type="entry name" value="TPR-like_helical_dom_sf"/>
</dbReference>
<keyword evidence="2 3" id="KW-0802">TPR repeat</keyword>
<accession>A0A5S9IQP3</accession>
<dbReference type="Pfam" id="PF12770">
    <property type="entry name" value="CHAT"/>
    <property type="match status" value="1"/>
</dbReference>
<dbReference type="SMART" id="SM00028">
    <property type="entry name" value="TPR"/>
    <property type="match status" value="10"/>
</dbReference>
<evidence type="ECO:0000256" key="3">
    <source>
        <dbReference type="PROSITE-ProRule" id="PRU00339"/>
    </source>
</evidence>
<evidence type="ECO:0000313" key="8">
    <source>
        <dbReference type="Proteomes" id="UP000326354"/>
    </source>
</evidence>
<dbReference type="Pfam" id="PF13424">
    <property type="entry name" value="TPR_12"/>
    <property type="match status" value="3"/>
</dbReference>
<feature type="transmembrane region" description="Helical" evidence="5">
    <location>
        <begin position="141"/>
        <end position="163"/>
    </location>
</feature>
<feature type="transmembrane region" description="Helical" evidence="5">
    <location>
        <begin position="257"/>
        <end position="279"/>
    </location>
</feature>
<dbReference type="PANTHER" id="PTHR45641">
    <property type="entry name" value="TETRATRICOPEPTIDE REPEAT PROTEIN (AFU_ORTHOLOGUE AFUA_6G03870)"/>
    <property type="match status" value="1"/>
</dbReference>
<feature type="transmembrane region" description="Helical" evidence="5">
    <location>
        <begin position="27"/>
        <end position="46"/>
    </location>
</feature>
<dbReference type="OrthoDB" id="221909at2"/>
<protein>
    <recommendedName>
        <fullName evidence="6">CHAT domain-containing protein</fullName>
    </recommendedName>
</protein>
<reference evidence="7 8" key="1">
    <citation type="submission" date="2019-08" db="EMBL/GenBank/DDBJ databases">
        <title>Complete genome sequence of Candidatus Uab amorphum.</title>
        <authorList>
            <person name="Shiratori T."/>
            <person name="Suzuki S."/>
            <person name="Kakizawa Y."/>
            <person name="Ishida K."/>
        </authorList>
    </citation>
    <scope>NUCLEOTIDE SEQUENCE [LARGE SCALE GENOMIC DNA]</scope>
    <source>
        <strain evidence="7 8">SRT547</strain>
    </source>
</reference>
<evidence type="ECO:0000313" key="7">
    <source>
        <dbReference type="EMBL" id="BBM86309.1"/>
    </source>
</evidence>
<evidence type="ECO:0000259" key="6">
    <source>
        <dbReference type="Pfam" id="PF12770"/>
    </source>
</evidence>
<feature type="coiled-coil region" evidence="4">
    <location>
        <begin position="648"/>
        <end position="680"/>
    </location>
</feature>
<feature type="transmembrane region" description="Helical" evidence="5">
    <location>
        <begin position="299"/>
        <end position="317"/>
    </location>
</feature>
<dbReference type="SUPFAM" id="SSF48452">
    <property type="entry name" value="TPR-like"/>
    <property type="match status" value="3"/>
</dbReference>
<evidence type="ECO:0000256" key="2">
    <source>
        <dbReference type="ARBA" id="ARBA00022803"/>
    </source>
</evidence>
<evidence type="ECO:0000256" key="5">
    <source>
        <dbReference type="SAM" id="Phobius"/>
    </source>
</evidence>
<organism evidence="7 8">
    <name type="scientific">Uabimicrobium amorphum</name>
    <dbReference type="NCBI Taxonomy" id="2596890"/>
    <lineage>
        <taxon>Bacteria</taxon>
        <taxon>Pseudomonadati</taxon>
        <taxon>Planctomycetota</taxon>
        <taxon>Candidatus Uabimicrobiia</taxon>
        <taxon>Candidatus Uabimicrobiales</taxon>
        <taxon>Candidatus Uabimicrobiaceae</taxon>
        <taxon>Candidatus Uabimicrobium</taxon>
    </lineage>
</organism>
<keyword evidence="5" id="KW-0472">Membrane</keyword>
<sequence length="1447" mass="167991">MIRYLVLFLPISFFIYGIYIAVRKKVFLRCLLAVLPISLLIIPWFIPAPFQRENFTTYAVYQRAQMNFYVPIFLFFWFPKIIIDVLIAKKIARFSQRKVWLWGSFAAISCGISNVIMLLLPRKEEYWREEQIKQGLTKWKIDFRVIILLFIVYLPFILYLFFFPKQEYYMDFKNGVWKHRELKDFRVSLFSPYSENESLNRWEKIRNQEWEKEVQVIEKAVKSYETKSTILLILLHIGNAIIGAFLSIKMFPKKVKVALWGMIASTITFGISNFALTFIILDDARGNRNTHGIRNLERWLFLSIFTFGLSNFTFIFSPKKLEGKILLQLRLLKNKARLYARQNQYTKAEFFYQRSLKAIQNKNLYFETAELMSEIAILYQQMGEYTKAKHFHTKANSTVEHPKVLNKYALWHEEKGEKKEAEELRNKAFQSIKKQINKDPKNEYLHASLAEMYQDNKNYNQSEKTYLQAIELAKTNFSLIEILKNFALFYVGIQLYPRAEDTYIKLIEETQTTLGTHNSIYISLVSDIALLSKEMRKYKESEEFFCENMQVIENVLGKNHLIYIFNHIELANLYSQIGEYGKAEPIYTEILNIVEQMNEKNSFAYASCLNQMGKMYYKIDEYDKAEKYYEKAKQIYHDVLGEYHPEYKACLMNELELYQKQRKSQEVNTLINEIELLNEQQSLCELPENTEVENLQVTISLDVDTLNLIVEQERLKQAQREQQVNEQEIIAAFLQGREENFTNALQMSQNAILLYRKKEYKKALVLQKKASEIIQKTHGKNDRCYVTALNNLAKLYDKTGNYEIASELFSKAVNLRGKILGTEHPDYATSLENLAHLQYRQKKKQSALFNMLKAANVHNKMILRIFSIGDEKRLEKYIDTFEIQYFTLLSIFYQSYKVLHIFSPQVCDLILKRKSLHRELTSIKRDSLFTQQRPDLEESFARLRQIKLQIAQLILASTDASSTQIAKLEAEKEQLERVLAAEVPELELEKKLTHVSHREIAKLLPADSLLVDFVCFREVDVESMRYLDERYIAIVIYNEQISKELAFVDLGAASEIDELISKYKKQLTTGERKIHVVAEDVLPSENTTVKTQDAYGEQLFQKVFAPVLRKTKDCKRLILSPDGGLCLLPFEVLPQPDERFVVEDYEISYIDSGKDLLRFGYQTAPKSQPVVIANPDFSLSGDQSYTDIRNSIPQSIVAELGQTIQRKVQETKAQYYFPPLAATHKEGVTIGKMLPREYTSLMEEKALDSAIKKLQAPQILHFATHGFFMVDEQQKETDLDEMQDLNESPIFRGEKFRNPLLRSGLALAGANTFFENKQPAPDAEDGLLTALDITGMDLFGTDLVVLSACETAVGEVKIGQGVYGLRHSFIIAGARTLIASLWKVPDEETKELMVGFYRKILRGSEKATALRETQLEMIQKLRDTGKSPDPYLWGAFICVGDPGKMNL</sequence>
<feature type="repeat" description="TPR" evidence="3">
    <location>
        <begin position="786"/>
        <end position="819"/>
    </location>
</feature>
<keyword evidence="8" id="KW-1185">Reference proteome</keyword>
<keyword evidence="4" id="KW-0175">Coiled coil</keyword>
<feature type="transmembrane region" description="Helical" evidence="5">
    <location>
        <begin position="229"/>
        <end position="251"/>
    </location>
</feature>
<dbReference type="InterPro" id="IPR019734">
    <property type="entry name" value="TPR_rpt"/>
</dbReference>
<keyword evidence="5" id="KW-0812">Transmembrane</keyword>
<dbReference type="PANTHER" id="PTHR45641:SF19">
    <property type="entry name" value="NEPHROCYSTIN-3"/>
    <property type="match status" value="1"/>
</dbReference>